<reference evidence="6 7" key="1">
    <citation type="submission" date="2019-12" db="EMBL/GenBank/DDBJ databases">
        <title>Chitinophaga sp. strain ysch24 (GDMCC 1.1355), whole genome shotgun sequence.</title>
        <authorList>
            <person name="Zhang X."/>
        </authorList>
    </citation>
    <scope>NUCLEOTIDE SEQUENCE [LARGE SCALE GENOMIC DNA]</scope>
    <source>
        <strain evidence="7">ysch24</strain>
    </source>
</reference>
<dbReference type="PANTHER" id="PTHR30404:SF0">
    <property type="entry name" value="N-ACETYLMURAMOYL-L-ALANINE AMIDASE AMIC"/>
    <property type="match status" value="1"/>
</dbReference>
<name>A0A7K1TZ59_9BACT</name>
<organism evidence="6 7">
    <name type="scientific">Chitinophaga tropicalis</name>
    <dbReference type="NCBI Taxonomy" id="2683588"/>
    <lineage>
        <taxon>Bacteria</taxon>
        <taxon>Pseudomonadati</taxon>
        <taxon>Bacteroidota</taxon>
        <taxon>Chitinophagia</taxon>
        <taxon>Chitinophagales</taxon>
        <taxon>Chitinophagaceae</taxon>
        <taxon>Chitinophaga</taxon>
    </lineage>
</organism>
<dbReference type="Gene3D" id="3.40.630.40">
    <property type="entry name" value="Zn-dependent exopeptidases"/>
    <property type="match status" value="1"/>
</dbReference>
<evidence type="ECO:0000259" key="5">
    <source>
        <dbReference type="SMART" id="SM00646"/>
    </source>
</evidence>
<accession>A0A7K1TZ59</accession>
<dbReference type="SMART" id="SM00646">
    <property type="entry name" value="Ami_3"/>
    <property type="match status" value="1"/>
</dbReference>
<proteinExistence type="predicted"/>
<dbReference type="GO" id="GO:0009253">
    <property type="term" value="P:peptidoglycan catabolic process"/>
    <property type="evidence" value="ECO:0007669"/>
    <property type="project" value="InterPro"/>
</dbReference>
<dbReference type="CDD" id="cd02696">
    <property type="entry name" value="MurNAc-LAA"/>
    <property type="match status" value="1"/>
</dbReference>
<feature type="chain" id="PRO_5029874056" description="N-acetylmuramoyl-L-alanine amidase" evidence="4">
    <location>
        <begin position="22"/>
        <end position="589"/>
    </location>
</feature>
<evidence type="ECO:0000256" key="4">
    <source>
        <dbReference type="SAM" id="SignalP"/>
    </source>
</evidence>
<dbReference type="InterPro" id="IPR050695">
    <property type="entry name" value="N-acetylmuramoyl_amidase_3"/>
</dbReference>
<evidence type="ECO:0000313" key="6">
    <source>
        <dbReference type="EMBL" id="MVT07394.1"/>
    </source>
</evidence>
<dbReference type="PANTHER" id="PTHR30404">
    <property type="entry name" value="N-ACETYLMURAMOYL-L-ALANINE AMIDASE"/>
    <property type="match status" value="1"/>
</dbReference>
<protein>
    <recommendedName>
        <fullName evidence="2">N-acetylmuramoyl-L-alanine amidase</fullName>
        <ecNumber evidence="2">3.5.1.28</ecNumber>
    </recommendedName>
</protein>
<dbReference type="InterPro" id="IPR002508">
    <property type="entry name" value="MurNAc-LAA_cat"/>
</dbReference>
<dbReference type="Pfam" id="PF01520">
    <property type="entry name" value="Amidase_3"/>
    <property type="match status" value="1"/>
</dbReference>
<dbReference type="SUPFAM" id="SSF53187">
    <property type="entry name" value="Zn-dependent exopeptidases"/>
    <property type="match status" value="1"/>
</dbReference>
<feature type="domain" description="MurNAc-LAA" evidence="5">
    <location>
        <begin position="462"/>
        <end position="570"/>
    </location>
</feature>
<feature type="signal peptide" evidence="4">
    <location>
        <begin position="1"/>
        <end position="21"/>
    </location>
</feature>
<keyword evidence="4" id="KW-0732">Signal</keyword>
<keyword evidence="7" id="KW-1185">Reference proteome</keyword>
<evidence type="ECO:0000256" key="3">
    <source>
        <dbReference type="ARBA" id="ARBA00022801"/>
    </source>
</evidence>
<sequence length="589" mass="65726">MRRFALILLVQMAFTGVQVHAQAFLKMLQPTRTEINTNTARQFMSGRTCVGCKVLLNNDSIHVYPNGVFALKRDLKPGKTLLVLSSTDSTGKFVSRTYNYYFNPPPPLKVTPSFRIDYVTISPKTNTIVSPGDTLRVRMKGYPGGKATWFNSEPLSELPADQTSGIPGFYTGLHVVTEADSLLNNRISVTLRDRSGATAVLPGTYRYTYQRNQLLVGRTIDDQTFVTVSPEGDRLGPEKAGYLDKNVLLRITGKEGSHYKVQLSSKRFVYIPEGLVDTATLAEPAPLNIIDTVKVWGDDKYDYISIVLSEKLPYLSTQEVGPGRIIVDVHGAYSEPDLVPELQSTGEISKIGWQQTEPDVFRIAISLKHAQPWGYKIYYNGNTLMVRVKRQPASLLLKDLVIGLDAGHGGGNVGAVGPMGVYEKQLTLSLAMLVKVALEKDGARVITTRMSDQFVDNQDRLLNYRQLSPDLLLSIHMNSSVNPVDVKGTATYYKHPFCEPLNRYIHNRLLETGLGDFKNNANFNFILNQPTEFPNALIETLFLSYPEDEMKILDENFRLLLADKIVQGVKDFLQASEEDDSKIQSSTIQ</sequence>
<dbReference type="AlphaFoldDB" id="A0A7K1TZ59"/>
<dbReference type="Proteomes" id="UP000461730">
    <property type="component" value="Unassembled WGS sequence"/>
</dbReference>
<evidence type="ECO:0000256" key="2">
    <source>
        <dbReference type="ARBA" id="ARBA00011901"/>
    </source>
</evidence>
<dbReference type="Pfam" id="PF11741">
    <property type="entry name" value="AMIN"/>
    <property type="match status" value="1"/>
</dbReference>
<dbReference type="GO" id="GO:0008745">
    <property type="term" value="F:N-acetylmuramoyl-L-alanine amidase activity"/>
    <property type="evidence" value="ECO:0007669"/>
    <property type="project" value="UniProtKB-EC"/>
</dbReference>
<dbReference type="Gene3D" id="2.60.40.3500">
    <property type="match status" value="1"/>
</dbReference>
<gene>
    <name evidence="6" type="ORF">GO493_03905</name>
</gene>
<keyword evidence="3" id="KW-0378">Hydrolase</keyword>
<dbReference type="InterPro" id="IPR021731">
    <property type="entry name" value="AMIN_dom"/>
</dbReference>
<dbReference type="EMBL" id="WRXN01000001">
    <property type="protein sequence ID" value="MVT07394.1"/>
    <property type="molecule type" value="Genomic_DNA"/>
</dbReference>
<dbReference type="EC" id="3.5.1.28" evidence="2"/>
<evidence type="ECO:0000313" key="7">
    <source>
        <dbReference type="Proteomes" id="UP000461730"/>
    </source>
</evidence>
<evidence type="ECO:0000256" key="1">
    <source>
        <dbReference type="ARBA" id="ARBA00001561"/>
    </source>
</evidence>
<comment type="catalytic activity">
    <reaction evidence="1">
        <text>Hydrolyzes the link between N-acetylmuramoyl residues and L-amino acid residues in certain cell-wall glycopeptides.</text>
        <dbReference type="EC" id="3.5.1.28"/>
    </reaction>
</comment>
<dbReference type="RefSeq" id="WP_157304787.1">
    <property type="nucleotide sequence ID" value="NZ_WRXN01000001.1"/>
</dbReference>
<dbReference type="GO" id="GO:0030288">
    <property type="term" value="C:outer membrane-bounded periplasmic space"/>
    <property type="evidence" value="ECO:0007669"/>
    <property type="project" value="TreeGrafter"/>
</dbReference>
<comment type="caution">
    <text evidence="6">The sequence shown here is derived from an EMBL/GenBank/DDBJ whole genome shotgun (WGS) entry which is preliminary data.</text>
</comment>